<reference evidence="1" key="1">
    <citation type="submission" date="2023-04" db="EMBL/GenBank/DDBJ databases">
        <title>Ambrosiozyma monospora NBRC 10751.</title>
        <authorList>
            <person name="Ichikawa N."/>
            <person name="Sato H."/>
            <person name="Tonouchi N."/>
        </authorList>
    </citation>
    <scope>NUCLEOTIDE SEQUENCE</scope>
    <source>
        <strain evidence="1">NBRC 10751</strain>
    </source>
</reference>
<name>A0ACB5SSH6_AMBMO</name>
<evidence type="ECO:0000313" key="1">
    <source>
        <dbReference type="EMBL" id="GME71560.1"/>
    </source>
</evidence>
<proteinExistence type="predicted"/>
<dbReference type="Proteomes" id="UP001165064">
    <property type="component" value="Unassembled WGS sequence"/>
</dbReference>
<organism evidence="1 2">
    <name type="scientific">Ambrosiozyma monospora</name>
    <name type="common">Yeast</name>
    <name type="synonym">Endomycopsis monosporus</name>
    <dbReference type="NCBI Taxonomy" id="43982"/>
    <lineage>
        <taxon>Eukaryota</taxon>
        <taxon>Fungi</taxon>
        <taxon>Dikarya</taxon>
        <taxon>Ascomycota</taxon>
        <taxon>Saccharomycotina</taxon>
        <taxon>Pichiomycetes</taxon>
        <taxon>Pichiales</taxon>
        <taxon>Pichiaceae</taxon>
        <taxon>Ambrosiozyma</taxon>
    </lineage>
</organism>
<keyword evidence="2" id="KW-1185">Reference proteome</keyword>
<sequence length="500" mass="55870">MNEAASFCVGSCGSSAISDISINNNTKSLLQRDEQPNSDPDNSKMKGKGNINYPPYAINNNQPSHDIAEHGLSPNATHLDGTLEYDIHNLYGYTESKVTYDSLLEIIPYSSPNSITSSTSSTSSKSKKQKRPFIISRSTHTGSGKYTGNWGGDNESTWKYMVFSISQAFQFGQFGIPFFGVDACGFGGNSNEELCNRWMQLASFFPFFRNHNALDAEPQEPYRWFSVARATKRAMDVRYSLLPYYYTLLNEAHETGVPLLRATNWVFSNAKDLIGLDEQFFVGDGLIVVPGLEAGIDKVDGVFPGITNTENEHREVYYDWYSHELLSVPDDYNNGSKSDHITVDAPIGHIPLFVRGGYIIPCQKPKMTVVESRQTDFDLLIALNVNGTAKGELYLDDGETVNPEETLTVEFSIDTRNDKKTFMSKSKGKFYISERLNKVTILGVDQFGGGEPTKVIFKERDSDFENFCLFEYVNGNLVIPNLQGFTDGGAFTEEFEISWS</sequence>
<comment type="caution">
    <text evidence="1">The sequence shown here is derived from an EMBL/GenBank/DDBJ whole genome shotgun (WGS) entry which is preliminary data.</text>
</comment>
<dbReference type="EMBL" id="BSXS01000233">
    <property type="protein sequence ID" value="GME71560.1"/>
    <property type="molecule type" value="Genomic_DNA"/>
</dbReference>
<gene>
    <name evidence="1" type="ORF">Amon02_000062800</name>
</gene>
<evidence type="ECO:0000313" key="2">
    <source>
        <dbReference type="Proteomes" id="UP001165064"/>
    </source>
</evidence>
<protein>
    <submittedName>
        <fullName evidence="1">Unnamed protein product</fullName>
    </submittedName>
</protein>
<accession>A0ACB5SSH6</accession>